<proteinExistence type="predicted"/>
<keyword evidence="1" id="KW-0732">Signal</keyword>
<dbReference type="EMBL" id="JBHTJA010000127">
    <property type="protein sequence ID" value="MFD0905318.1"/>
    <property type="molecule type" value="Genomic_DNA"/>
</dbReference>
<feature type="signal peptide" evidence="1">
    <location>
        <begin position="1"/>
        <end position="26"/>
    </location>
</feature>
<evidence type="ECO:0000313" key="3">
    <source>
        <dbReference type="Proteomes" id="UP001596972"/>
    </source>
</evidence>
<reference evidence="3" key="1">
    <citation type="journal article" date="2019" name="Int. J. Syst. Evol. Microbiol.">
        <title>The Global Catalogue of Microorganisms (GCM) 10K type strain sequencing project: providing services to taxonomists for standard genome sequencing and annotation.</title>
        <authorList>
            <consortium name="The Broad Institute Genomics Platform"/>
            <consortium name="The Broad Institute Genome Sequencing Center for Infectious Disease"/>
            <person name="Wu L."/>
            <person name="Ma J."/>
        </authorList>
    </citation>
    <scope>NUCLEOTIDE SEQUENCE [LARGE SCALE GENOMIC DNA]</scope>
    <source>
        <strain evidence="3">JCM 31202</strain>
    </source>
</reference>
<sequence>MRPLPVRLIIAAIAVLALAPVPAVHAEPPPAALRDVPLPFLWPRAGVYSVAAVSDTEAWISGRQGQIGDGLGNPVVRRRAGSQWKEYPLEGWSGNGAIYQVVAHAGEVWAWGVQDGTRLYLARFDGTAFRPVAPPPDVAQAHGTRMWAGPAGLWIQIYVLSPDGSLLLPTLFRRVGDHWKPDPVARPLQHGVADVQARSATEAWTGSCRYNTDAERLDSVVLRWNGSTWTTLPPLPTERCVTSVAPAADGTVWALTWDALFRWNGETWTAAPAGAFDSYGEKVRLDSNGNPLVVLGRPSLYGPAPLLRYADGAWQKFTTPIEAWAYDVSVAPSGRIWVTGSTRINSPLMLTAP</sequence>
<evidence type="ECO:0000313" key="2">
    <source>
        <dbReference type="EMBL" id="MFD0905318.1"/>
    </source>
</evidence>
<evidence type="ECO:0000256" key="1">
    <source>
        <dbReference type="SAM" id="SignalP"/>
    </source>
</evidence>
<keyword evidence="3" id="KW-1185">Reference proteome</keyword>
<name>A0ABW3EXY5_9ACTN</name>
<dbReference type="Proteomes" id="UP001596972">
    <property type="component" value="Unassembled WGS sequence"/>
</dbReference>
<protein>
    <submittedName>
        <fullName evidence="2">WD40/YVTN/BNR-like repeat-containing protein</fullName>
    </submittedName>
</protein>
<dbReference type="SUPFAM" id="SSF69322">
    <property type="entry name" value="Tricorn protease domain 2"/>
    <property type="match status" value="1"/>
</dbReference>
<organism evidence="2 3">
    <name type="scientific">Actinomadura sediminis</name>
    <dbReference type="NCBI Taxonomy" id="1038904"/>
    <lineage>
        <taxon>Bacteria</taxon>
        <taxon>Bacillati</taxon>
        <taxon>Actinomycetota</taxon>
        <taxon>Actinomycetes</taxon>
        <taxon>Streptosporangiales</taxon>
        <taxon>Thermomonosporaceae</taxon>
        <taxon>Actinomadura</taxon>
    </lineage>
</organism>
<dbReference type="RefSeq" id="WP_378306109.1">
    <property type="nucleotide sequence ID" value="NZ_JBHTJA010000127.1"/>
</dbReference>
<comment type="caution">
    <text evidence="2">The sequence shown here is derived from an EMBL/GenBank/DDBJ whole genome shotgun (WGS) entry which is preliminary data.</text>
</comment>
<gene>
    <name evidence="2" type="ORF">ACFQ11_33430</name>
</gene>
<accession>A0ABW3EXY5</accession>
<feature type="chain" id="PRO_5045811276" evidence="1">
    <location>
        <begin position="27"/>
        <end position="353"/>
    </location>
</feature>